<comment type="caution">
    <text evidence="2">The sequence shown here is derived from an EMBL/GenBank/DDBJ whole genome shotgun (WGS) entry which is preliminary data.</text>
</comment>
<dbReference type="PANTHER" id="PTHR33745:SF8">
    <property type="entry name" value="BLUE-LIGHT PHOTORECEPTOR"/>
    <property type="match status" value="1"/>
</dbReference>
<evidence type="ECO:0000259" key="1">
    <source>
        <dbReference type="PROSITE" id="PS50801"/>
    </source>
</evidence>
<feature type="domain" description="STAS" evidence="1">
    <location>
        <begin position="159"/>
        <end position="271"/>
    </location>
</feature>
<name>A0A498D6R6_9BACI</name>
<sequence length="272" mass="31579">MEYVFFKDEGLNQFHLDNKELFEERLLEEAVNVKDKIEEIKLIGNINLIANAHNVVLYVVNGNEKELIEFGKKEGIAWAKNNLTLSFKIEWIQAIRMTLWDFLNKYRQLNSEKDTEWFYKMGKQINRLLDVFFKGFFLSYSHYKDDLIESQRKLVEHLSVPVIPVSSSVSVIPLIGTIDEYRAMIMEEKVLQTIRDHSIQTIILDLSGIAEMDYNVIQKFMKLFEGIKILGCDPIITGLRPEVVSSIAKLDMSFSKKAKSKATLQQAIKDYL</sequence>
<dbReference type="OrthoDB" id="2379721at2"/>
<organism evidence="2 3">
    <name type="scientific">Oceanobacillus piezotolerans</name>
    <dbReference type="NCBI Taxonomy" id="2448030"/>
    <lineage>
        <taxon>Bacteria</taxon>
        <taxon>Bacillati</taxon>
        <taxon>Bacillota</taxon>
        <taxon>Bacilli</taxon>
        <taxon>Bacillales</taxon>
        <taxon>Bacillaceae</taxon>
        <taxon>Oceanobacillus</taxon>
    </lineage>
</organism>
<protein>
    <submittedName>
        <fullName evidence="2">STAS domain-containing protein</fullName>
    </submittedName>
</protein>
<dbReference type="Gene3D" id="3.30.750.24">
    <property type="entry name" value="STAS domain"/>
    <property type="match status" value="1"/>
</dbReference>
<dbReference type="InterPro" id="IPR036513">
    <property type="entry name" value="STAS_dom_sf"/>
</dbReference>
<dbReference type="AlphaFoldDB" id="A0A498D6R6"/>
<proteinExistence type="predicted"/>
<keyword evidence="3" id="KW-1185">Reference proteome</keyword>
<reference evidence="2 3" key="1">
    <citation type="submission" date="2018-10" db="EMBL/GenBank/DDBJ databases">
        <title>Oceanobacillus sp. YLB-02 draft genome.</title>
        <authorList>
            <person name="Yu L."/>
        </authorList>
    </citation>
    <scope>NUCLEOTIDE SEQUENCE [LARGE SCALE GENOMIC DNA]</scope>
    <source>
        <strain evidence="2 3">YLB-02</strain>
    </source>
</reference>
<dbReference type="Pfam" id="PF01740">
    <property type="entry name" value="STAS"/>
    <property type="match status" value="1"/>
</dbReference>
<evidence type="ECO:0000313" key="2">
    <source>
        <dbReference type="EMBL" id="RLL45349.1"/>
    </source>
</evidence>
<dbReference type="CDD" id="cd07041">
    <property type="entry name" value="STAS_RsbR_RsbS_like"/>
    <property type="match status" value="1"/>
</dbReference>
<dbReference type="SUPFAM" id="SSF52091">
    <property type="entry name" value="SpoIIaa-like"/>
    <property type="match status" value="1"/>
</dbReference>
<dbReference type="InterPro" id="IPR002645">
    <property type="entry name" value="STAS_dom"/>
</dbReference>
<dbReference type="EMBL" id="RCHR01000003">
    <property type="protein sequence ID" value="RLL45349.1"/>
    <property type="molecule type" value="Genomic_DNA"/>
</dbReference>
<gene>
    <name evidence="2" type="ORF">D8M04_10875</name>
</gene>
<accession>A0A498D6R6</accession>
<dbReference type="InterPro" id="IPR051932">
    <property type="entry name" value="Bact_StressResp_Reg"/>
</dbReference>
<dbReference type="Proteomes" id="UP000270219">
    <property type="component" value="Unassembled WGS sequence"/>
</dbReference>
<dbReference type="PANTHER" id="PTHR33745">
    <property type="entry name" value="RSBT ANTAGONIST PROTEIN RSBS-RELATED"/>
    <property type="match status" value="1"/>
</dbReference>
<dbReference type="PROSITE" id="PS50801">
    <property type="entry name" value="STAS"/>
    <property type="match status" value="1"/>
</dbReference>
<evidence type="ECO:0000313" key="3">
    <source>
        <dbReference type="Proteomes" id="UP000270219"/>
    </source>
</evidence>
<dbReference type="RefSeq" id="WP_121522935.1">
    <property type="nucleotide sequence ID" value="NZ_RCHR01000003.1"/>
</dbReference>